<reference evidence="3" key="2">
    <citation type="submission" date="2024-05" db="EMBL/GenBank/DDBJ databases">
        <authorList>
            <person name="Wolfe A."/>
        </authorList>
    </citation>
    <scope>NUCLEOTIDE SEQUENCE</scope>
    <source>
        <strain evidence="3">UMB1064</strain>
    </source>
</reference>
<evidence type="ECO:0000259" key="2">
    <source>
        <dbReference type="Pfam" id="PF24481"/>
    </source>
</evidence>
<dbReference type="Pfam" id="PF24481">
    <property type="entry name" value="CT398_CC"/>
    <property type="match status" value="1"/>
</dbReference>
<organism evidence="3 4">
    <name type="scientific">Corynebacterium amycolatum</name>
    <dbReference type="NCBI Taxonomy" id="43765"/>
    <lineage>
        <taxon>Bacteria</taxon>
        <taxon>Bacillati</taxon>
        <taxon>Actinomycetota</taxon>
        <taxon>Actinomycetes</taxon>
        <taxon>Mycobacteriales</taxon>
        <taxon>Corynebacteriaceae</taxon>
        <taxon>Corynebacterium</taxon>
    </lineage>
</organism>
<evidence type="ECO:0000313" key="3">
    <source>
        <dbReference type="EMBL" id="MEO3716750.1"/>
    </source>
</evidence>
<dbReference type="AlphaFoldDB" id="A0AAW9SU21"/>
<name>A0AAW9SU21_CORAY</name>
<dbReference type="Proteomes" id="UP001223646">
    <property type="component" value="Unassembled WGS sequence"/>
</dbReference>
<dbReference type="InterPro" id="IPR056003">
    <property type="entry name" value="CT398_CC_hairpin"/>
</dbReference>
<reference evidence="3" key="1">
    <citation type="submission" date="2023-05" db="EMBL/GenBank/DDBJ databases">
        <authorList>
            <person name="Du J."/>
        </authorList>
    </citation>
    <scope>NUCLEOTIDE SEQUENCE</scope>
    <source>
        <strain evidence="3">UMB1064</strain>
    </source>
</reference>
<feature type="compositionally biased region" description="Basic and acidic residues" evidence="1">
    <location>
        <begin position="92"/>
        <end position="110"/>
    </location>
</feature>
<feature type="region of interest" description="Disordered" evidence="1">
    <location>
        <begin position="79"/>
        <end position="110"/>
    </location>
</feature>
<comment type="caution">
    <text evidence="3">The sequence shown here is derived from an EMBL/GenBank/DDBJ whole genome shotgun (WGS) entry which is preliminary data.</text>
</comment>
<evidence type="ECO:0000256" key="1">
    <source>
        <dbReference type="SAM" id="MobiDB-lite"/>
    </source>
</evidence>
<proteinExistence type="predicted"/>
<sequence length="247" mass="27639">MRLSPQIQVAMLEKAENQTLLDGLTARQNVLPERAELQELRKKHSRQASEAARSKLSASDIGRDIAKLESDINKLKAREKADRLSLGAAEDASTRRDLEHDLRSTKRRRERAEQELQQYERMQEAYQVDAEHEYDADEAHDDIVAAKQRLNDAEVDLIARISIAETRIEEADKLIDGSAAKLYRRLALANGIPVARLNGRTCGSCFMELDVGTVHEFTTLAPEEVTFCPECGAMIVRAETLGAVKGK</sequence>
<dbReference type="Gene3D" id="1.10.287.1490">
    <property type="match status" value="1"/>
</dbReference>
<feature type="domain" description="CT398-like coiled coil hairpin" evidence="2">
    <location>
        <begin position="20"/>
        <end position="186"/>
    </location>
</feature>
<dbReference type="EMBL" id="JASOOY020000011">
    <property type="protein sequence ID" value="MEO3716750.1"/>
    <property type="molecule type" value="Genomic_DNA"/>
</dbReference>
<protein>
    <submittedName>
        <fullName evidence="3">C4-type zinc ribbon domain-containing protein</fullName>
    </submittedName>
</protein>
<dbReference type="RefSeq" id="WP_049189597.1">
    <property type="nucleotide sequence ID" value="NZ_JAFJMB010000015.1"/>
</dbReference>
<accession>A0AAW9SU21</accession>
<evidence type="ECO:0000313" key="4">
    <source>
        <dbReference type="Proteomes" id="UP001223646"/>
    </source>
</evidence>
<gene>
    <name evidence="3" type="ORF">QP460_004010</name>
</gene>